<comment type="caution">
    <text evidence="1">The sequence shown here is derived from an EMBL/GenBank/DDBJ whole genome shotgun (WGS) entry which is preliminary data.</text>
</comment>
<sequence>MELNELYNFATKYSDTYLRGILSKIGLDLHVSQEEAYRILFGTELLEDKDNDRPLSKFKRDILKELKIIP</sequence>
<evidence type="ECO:0000313" key="1">
    <source>
        <dbReference type="EMBL" id="KAA6326870.1"/>
    </source>
</evidence>
<dbReference type="AlphaFoldDB" id="A0A5J4R0X2"/>
<name>A0A5J4R0X2_9ZZZZ</name>
<reference evidence="1" key="1">
    <citation type="submission" date="2019-03" db="EMBL/GenBank/DDBJ databases">
        <title>Single cell metagenomics reveals metabolic interactions within the superorganism composed of flagellate Streblomastix strix and complex community of Bacteroidetes bacteria on its surface.</title>
        <authorList>
            <person name="Treitli S.C."/>
            <person name="Kolisko M."/>
            <person name="Husnik F."/>
            <person name="Keeling P."/>
            <person name="Hampl V."/>
        </authorList>
    </citation>
    <scope>NUCLEOTIDE SEQUENCE</scope>
    <source>
        <strain evidence="1">STM</strain>
    </source>
</reference>
<dbReference type="EMBL" id="SNRY01002086">
    <property type="protein sequence ID" value="KAA6326870.1"/>
    <property type="molecule type" value="Genomic_DNA"/>
</dbReference>
<accession>A0A5J4R0X2</accession>
<proteinExistence type="predicted"/>
<protein>
    <submittedName>
        <fullName evidence="1">Uncharacterized protein</fullName>
    </submittedName>
</protein>
<gene>
    <name evidence="1" type="ORF">EZS27_024077</name>
</gene>
<organism evidence="1">
    <name type="scientific">termite gut metagenome</name>
    <dbReference type="NCBI Taxonomy" id="433724"/>
    <lineage>
        <taxon>unclassified sequences</taxon>
        <taxon>metagenomes</taxon>
        <taxon>organismal metagenomes</taxon>
    </lineage>
</organism>